<evidence type="ECO:0000256" key="4">
    <source>
        <dbReference type="PIRSR" id="PIRSR601559-51"/>
    </source>
</evidence>
<feature type="binding site" evidence="4">
    <location>
        <position position="170"/>
    </location>
    <ligand>
        <name>Zn(2+)</name>
        <dbReference type="ChEBI" id="CHEBI:29105"/>
        <label>2</label>
    </ligand>
</feature>
<dbReference type="Gene3D" id="3.20.20.140">
    <property type="entry name" value="Metal-dependent hydrolases"/>
    <property type="match status" value="1"/>
</dbReference>
<evidence type="ECO:0000313" key="7">
    <source>
        <dbReference type="Proteomes" id="UP000231451"/>
    </source>
</evidence>
<dbReference type="PROSITE" id="PS51347">
    <property type="entry name" value="PHOSPHOTRIESTERASE_2"/>
    <property type="match status" value="1"/>
</dbReference>
<feature type="binding site" description="via carbamate group" evidence="4">
    <location>
        <position position="137"/>
    </location>
    <ligand>
        <name>Zn(2+)</name>
        <dbReference type="ChEBI" id="CHEBI:29105"/>
        <label>1</label>
    </ligand>
</feature>
<dbReference type="AlphaFoldDB" id="A0A2M9HEU5"/>
<dbReference type="GO" id="GO:0008270">
    <property type="term" value="F:zinc ion binding"/>
    <property type="evidence" value="ECO:0007669"/>
    <property type="project" value="InterPro"/>
</dbReference>
<organism evidence="6 7">
    <name type="scientific">Bifidobacterium simiarum</name>
    <dbReference type="NCBI Taxonomy" id="2045441"/>
    <lineage>
        <taxon>Bacteria</taxon>
        <taxon>Bacillati</taxon>
        <taxon>Actinomycetota</taxon>
        <taxon>Actinomycetes</taxon>
        <taxon>Bifidobacteriales</taxon>
        <taxon>Bifidobacteriaceae</taxon>
        <taxon>Bifidobacterium</taxon>
    </lineage>
</organism>
<gene>
    <name evidence="6" type="ORF">CSQ87_04760</name>
</gene>
<evidence type="ECO:0000256" key="1">
    <source>
        <dbReference type="ARBA" id="ARBA00022723"/>
    </source>
</evidence>
<dbReference type="PANTHER" id="PTHR10819">
    <property type="entry name" value="PHOSPHOTRIESTERASE-RELATED"/>
    <property type="match status" value="1"/>
</dbReference>
<keyword evidence="7" id="KW-1185">Reference proteome</keyword>
<comment type="caution">
    <text evidence="6">The sequence shown here is derived from an EMBL/GenBank/DDBJ whole genome shotgun (WGS) entry which is preliminary data.</text>
</comment>
<evidence type="ECO:0000256" key="2">
    <source>
        <dbReference type="ARBA" id="ARBA00022801"/>
    </source>
</evidence>
<reference evidence="6 7" key="1">
    <citation type="submission" date="2017-10" db="EMBL/GenBank/DDBJ databases">
        <title>Draft genome sequences of strains TRE 1, TRE 9, TRE H and TRI 7, isolated from tamarins, belonging to four potential novel Bifidobacterium species.</title>
        <authorList>
            <person name="Mattarelli P."/>
            <person name="Modesto M."/>
            <person name="Puglisi E."/>
            <person name="Morelli L."/>
            <person name="Spezio C."/>
            <person name="Bonetti A."/>
            <person name="Sandri C."/>
        </authorList>
    </citation>
    <scope>NUCLEOTIDE SEQUENCE [LARGE SCALE GENOMIC DNA]</scope>
    <source>
        <strain evidence="7">TRI7</strain>
    </source>
</reference>
<comment type="similarity">
    <text evidence="5">Belongs to the metallo-dependent hydrolases superfamily. Phosphotriesterase family.</text>
</comment>
<dbReference type="PIRSF" id="PIRSF016839">
    <property type="entry name" value="PhP"/>
    <property type="match status" value="1"/>
</dbReference>
<name>A0A2M9HEU5_9BIFI</name>
<dbReference type="Proteomes" id="UP000231451">
    <property type="component" value="Unassembled WGS sequence"/>
</dbReference>
<accession>A0A2M9HEU5</accession>
<sequence>MGRVQTVLGDIDVKDMGYTMPHEHILTCPQGHGSKVEEDHLLNSYSKAVAMLREYKADGGGTLVEATPKTWGRDAVGMKYASEATGVNVVACTGYICQEHGMPDDLGDWDIERVVDEMVKDITVGMDGTDIKAGWIKCGTAYLHITPGEEKVIRAACRAAKKTGVSVHAHTTIGTMGLEILKIVQDEDFDTSRFAVAHVDRNPDLWYHRKMLETGCSLIYDGPGKAKYYPDSMRVDLLKHLVDEGYASKLMMCNDMGRRSHHKVYGFGPGFNYIKDVFLPRLIDEGFDEQTVHDFMYANPQKFYEMRDPE</sequence>
<evidence type="ECO:0000256" key="5">
    <source>
        <dbReference type="PROSITE-ProRule" id="PRU00679"/>
    </source>
</evidence>
<proteinExistence type="inferred from homology"/>
<dbReference type="RefSeq" id="WP_100512747.1">
    <property type="nucleotide sequence ID" value="NZ_JAFEJQ010000002.1"/>
</dbReference>
<keyword evidence="1 4" id="KW-0479">Metal-binding</keyword>
<dbReference type="OrthoDB" id="9795018at2"/>
<dbReference type="SUPFAM" id="SSF51556">
    <property type="entry name" value="Metallo-dependent hydrolases"/>
    <property type="match status" value="1"/>
</dbReference>
<dbReference type="EMBL" id="PEBK01000004">
    <property type="protein sequence ID" value="PJM75329.1"/>
    <property type="molecule type" value="Genomic_DNA"/>
</dbReference>
<feature type="binding site" evidence="4">
    <location>
        <position position="255"/>
    </location>
    <ligand>
        <name>Zn(2+)</name>
        <dbReference type="ChEBI" id="CHEBI:29105"/>
        <label>1</label>
    </ligand>
</feature>
<feature type="modified residue" description="N6-carboxylysine" evidence="3 5">
    <location>
        <position position="137"/>
    </location>
</feature>
<feature type="binding site" evidence="4">
    <location>
        <position position="24"/>
    </location>
    <ligand>
        <name>Zn(2+)</name>
        <dbReference type="ChEBI" id="CHEBI:29105"/>
        <label>1</label>
    </ligand>
</feature>
<feature type="binding site" evidence="4">
    <location>
        <position position="198"/>
    </location>
    <ligand>
        <name>Zn(2+)</name>
        <dbReference type="ChEBI" id="CHEBI:29105"/>
        <label>2</label>
    </ligand>
</feature>
<feature type="binding site" evidence="4">
    <location>
        <position position="22"/>
    </location>
    <ligand>
        <name>Zn(2+)</name>
        <dbReference type="ChEBI" id="CHEBI:29105"/>
        <label>1</label>
    </ligand>
</feature>
<keyword evidence="2" id="KW-0378">Hydrolase</keyword>
<evidence type="ECO:0000256" key="3">
    <source>
        <dbReference type="PIRSR" id="PIRSR601559-50"/>
    </source>
</evidence>
<dbReference type="InterPro" id="IPR001559">
    <property type="entry name" value="Phosphotriesterase"/>
</dbReference>
<protein>
    <submittedName>
        <fullName evidence="6">Phosphotriesterase-related protein</fullName>
    </submittedName>
</protein>
<dbReference type="InterPro" id="IPR032466">
    <property type="entry name" value="Metal_Hydrolase"/>
</dbReference>
<comment type="cofactor">
    <cofactor evidence="4">
        <name>a divalent metal cation</name>
        <dbReference type="ChEBI" id="CHEBI:60240"/>
    </cofactor>
    <text evidence="4">Binds 2 divalent metal cations per subunit.</text>
</comment>
<evidence type="ECO:0000313" key="6">
    <source>
        <dbReference type="EMBL" id="PJM75329.1"/>
    </source>
</evidence>
<dbReference type="Pfam" id="PF02126">
    <property type="entry name" value="PTE"/>
    <property type="match status" value="1"/>
</dbReference>
<dbReference type="PANTHER" id="PTHR10819:SF3">
    <property type="entry name" value="PHOSPHOTRIESTERASE-RELATED PROTEIN"/>
    <property type="match status" value="1"/>
</dbReference>
<feature type="binding site" description="via carbamate group" evidence="4">
    <location>
        <position position="137"/>
    </location>
    <ligand>
        <name>Zn(2+)</name>
        <dbReference type="ChEBI" id="CHEBI:29105"/>
        <label>2</label>
    </ligand>
</feature>
<dbReference type="GO" id="GO:0016787">
    <property type="term" value="F:hydrolase activity"/>
    <property type="evidence" value="ECO:0007669"/>
    <property type="project" value="UniProtKB-KW"/>
</dbReference>